<protein>
    <recommendedName>
        <fullName evidence="2">Chalcone isomerase domain-containing protein</fullName>
    </recommendedName>
</protein>
<dbReference type="Pfam" id="PF16036">
    <property type="entry name" value="Chalcone_3"/>
    <property type="match status" value="1"/>
</dbReference>
<dbReference type="Proteomes" id="UP001161422">
    <property type="component" value="Unassembled WGS sequence"/>
</dbReference>
<gene>
    <name evidence="3" type="ORF">GCM10007895_03630</name>
</gene>
<feature type="domain" description="Chalcone isomerase" evidence="2">
    <location>
        <begin position="23"/>
        <end position="162"/>
    </location>
</feature>
<dbReference type="InterPro" id="IPR036298">
    <property type="entry name" value="Chalcone_isomerase_sf"/>
</dbReference>
<evidence type="ECO:0000313" key="4">
    <source>
        <dbReference type="Proteomes" id="UP001161422"/>
    </source>
</evidence>
<dbReference type="AlphaFoldDB" id="A0AA37RUE8"/>
<keyword evidence="1" id="KW-0732">Signal</keyword>
<name>A0AA37RUE8_9GAMM</name>
<keyword evidence="4" id="KW-1185">Reference proteome</keyword>
<dbReference type="InterPro" id="IPR016087">
    <property type="entry name" value="Chalcone_isomerase"/>
</dbReference>
<dbReference type="SUPFAM" id="SSF54626">
    <property type="entry name" value="Chalcone isomerase"/>
    <property type="match status" value="1"/>
</dbReference>
<sequence length="165" mass="19099">MKIRAALIGMMMTPLAWAAPIQDLQQVGSGEMRWWHFELYHAALYSESGTFEPSNWPQALQITYSRDIAAEDLIDATDEQWEHLDVSREQRQQWLQELQQLWPDVQEGDQLTLLVESDGSHQFFHNGQVLGTVNDQQFASAFLDIWLSERSSEPELRQQLIGLNK</sequence>
<dbReference type="Gene3D" id="3.50.70.10">
    <property type="match status" value="1"/>
</dbReference>
<dbReference type="GO" id="GO:0016872">
    <property type="term" value="F:intramolecular lyase activity"/>
    <property type="evidence" value="ECO:0007669"/>
    <property type="project" value="InterPro"/>
</dbReference>
<dbReference type="EMBL" id="BSNC01000001">
    <property type="protein sequence ID" value="GLP95057.1"/>
    <property type="molecule type" value="Genomic_DNA"/>
</dbReference>
<feature type="chain" id="PRO_5041347597" description="Chalcone isomerase domain-containing protein" evidence="1">
    <location>
        <begin position="19"/>
        <end position="165"/>
    </location>
</feature>
<comment type="caution">
    <text evidence="3">The sequence shown here is derived from an EMBL/GenBank/DDBJ whole genome shotgun (WGS) entry which is preliminary data.</text>
</comment>
<proteinExistence type="predicted"/>
<dbReference type="InterPro" id="IPR016088">
    <property type="entry name" value="Chalcone_isomerase_3-sand"/>
</dbReference>
<evidence type="ECO:0000313" key="3">
    <source>
        <dbReference type="EMBL" id="GLP95057.1"/>
    </source>
</evidence>
<dbReference type="RefSeq" id="WP_211286853.1">
    <property type="nucleotide sequence ID" value="NZ_BSNC01000001.1"/>
</dbReference>
<feature type="signal peptide" evidence="1">
    <location>
        <begin position="1"/>
        <end position="18"/>
    </location>
</feature>
<organism evidence="3 4">
    <name type="scientific">Paraferrimonas sedimenticola</name>
    <dbReference type="NCBI Taxonomy" id="375674"/>
    <lineage>
        <taxon>Bacteria</taxon>
        <taxon>Pseudomonadati</taxon>
        <taxon>Pseudomonadota</taxon>
        <taxon>Gammaproteobacteria</taxon>
        <taxon>Alteromonadales</taxon>
        <taxon>Ferrimonadaceae</taxon>
        <taxon>Paraferrimonas</taxon>
    </lineage>
</organism>
<reference evidence="3" key="2">
    <citation type="submission" date="2023-01" db="EMBL/GenBank/DDBJ databases">
        <title>Draft genome sequence of Paraferrimonas sedimenticola strain NBRC 101628.</title>
        <authorList>
            <person name="Sun Q."/>
            <person name="Mori K."/>
        </authorList>
    </citation>
    <scope>NUCLEOTIDE SEQUENCE</scope>
    <source>
        <strain evidence="3">NBRC 101628</strain>
    </source>
</reference>
<reference evidence="3" key="1">
    <citation type="journal article" date="2014" name="Int. J. Syst. Evol. Microbiol.">
        <title>Complete genome sequence of Corynebacterium casei LMG S-19264T (=DSM 44701T), isolated from a smear-ripened cheese.</title>
        <authorList>
            <consortium name="US DOE Joint Genome Institute (JGI-PGF)"/>
            <person name="Walter F."/>
            <person name="Albersmeier A."/>
            <person name="Kalinowski J."/>
            <person name="Ruckert C."/>
        </authorList>
    </citation>
    <scope>NUCLEOTIDE SEQUENCE</scope>
    <source>
        <strain evidence="3">NBRC 101628</strain>
    </source>
</reference>
<evidence type="ECO:0000259" key="2">
    <source>
        <dbReference type="Pfam" id="PF16036"/>
    </source>
</evidence>
<evidence type="ECO:0000256" key="1">
    <source>
        <dbReference type="SAM" id="SignalP"/>
    </source>
</evidence>
<accession>A0AA37RUE8</accession>